<name>A0A848NZN2_9RALS</name>
<gene>
    <name evidence="1" type="ORF">HGR00_03275</name>
</gene>
<sequence length="229" mass="23190">MSIITRFLSDIYSGVNPKTGLGGGIPAQPIGTGGGVGYYWYPITKVVAQASDPNPLVFQVTSNDTIIEVDASVQNVQIVLPNATTSNGQGKIIKRVDAAFNAAMAVTIVDVAGNNVEGAASQSLNALNAIFQAQSDGVSWQCLGGSNSAAWGHVQPIANVAPGASPFTYTAPAAGTVVVTGGTVSNIQLKRGATTITIAAASPATIPVSAGDQVIVTYSAAPTMSFVPR</sequence>
<organism evidence="1 2">
    <name type="scientific">Ralstonia insidiosa</name>
    <dbReference type="NCBI Taxonomy" id="190721"/>
    <lineage>
        <taxon>Bacteria</taxon>
        <taxon>Pseudomonadati</taxon>
        <taxon>Pseudomonadota</taxon>
        <taxon>Betaproteobacteria</taxon>
        <taxon>Burkholderiales</taxon>
        <taxon>Burkholderiaceae</taxon>
        <taxon>Ralstonia</taxon>
    </lineage>
</organism>
<accession>A0A848NZN2</accession>
<dbReference type="Proteomes" id="UP000575469">
    <property type="component" value="Unassembled WGS sequence"/>
</dbReference>
<dbReference type="RefSeq" id="WP_104656537.1">
    <property type="nucleotide sequence ID" value="NZ_JABBZM010000002.1"/>
</dbReference>
<protein>
    <submittedName>
        <fullName evidence="1">Uncharacterized protein</fullName>
    </submittedName>
</protein>
<proteinExistence type="predicted"/>
<comment type="caution">
    <text evidence="1">The sequence shown here is derived from an EMBL/GenBank/DDBJ whole genome shotgun (WGS) entry which is preliminary data.</text>
</comment>
<reference evidence="1 2" key="1">
    <citation type="submission" date="2020-04" db="EMBL/GenBank/DDBJ databases">
        <title>Ralstonia insidiosa genome sequencing and assembly.</title>
        <authorList>
            <person name="Martins R.C.R."/>
            <person name="Perdigao-Neto L.V."/>
            <person name="Levin A.S.S."/>
            <person name="Costa S.F."/>
        </authorList>
    </citation>
    <scope>NUCLEOTIDE SEQUENCE [LARGE SCALE GENOMIC DNA]</scope>
    <source>
        <strain evidence="1 2">5047</strain>
    </source>
</reference>
<evidence type="ECO:0000313" key="1">
    <source>
        <dbReference type="EMBL" id="NMV36928.1"/>
    </source>
</evidence>
<evidence type="ECO:0000313" key="2">
    <source>
        <dbReference type="Proteomes" id="UP000575469"/>
    </source>
</evidence>
<dbReference type="AlphaFoldDB" id="A0A848NZN2"/>
<dbReference type="EMBL" id="JABBZM010000002">
    <property type="protein sequence ID" value="NMV36928.1"/>
    <property type="molecule type" value="Genomic_DNA"/>
</dbReference>